<keyword evidence="3" id="KW-1185">Reference proteome</keyword>
<comment type="caution">
    <text evidence="2">The sequence shown here is derived from an EMBL/GenBank/DDBJ whole genome shotgun (WGS) entry which is preliminary data.</text>
</comment>
<proteinExistence type="predicted"/>
<accession>A0A3R7FJV1</accession>
<gene>
    <name evidence="2" type="ORF">CSKR_112101</name>
</gene>
<feature type="region of interest" description="Disordered" evidence="1">
    <location>
        <begin position="1"/>
        <end position="25"/>
    </location>
</feature>
<reference evidence="2 3" key="1">
    <citation type="journal article" date="2018" name="Biotechnol. Adv.">
        <title>Improved genomic resources and new bioinformatic workflow for the carcinogenic parasite Clonorchis sinensis: Biotechnological implications.</title>
        <authorList>
            <person name="Wang D."/>
            <person name="Korhonen P.K."/>
            <person name="Gasser R.B."/>
            <person name="Young N.D."/>
        </authorList>
    </citation>
    <scope>NUCLEOTIDE SEQUENCE [LARGE SCALE GENOMIC DNA]</scope>
    <source>
        <strain evidence="2">Cs-k2</strain>
    </source>
</reference>
<dbReference type="AlphaFoldDB" id="A0A3R7FJV1"/>
<sequence>MYGLTPNPSTLEGKSPETTLLHRPPPGTFDLLKSPKEEVASSNCLFTTHSDIECVPSEYFDVISGYEQSKDSRHPSCVASTRGANVSIITKNDTQKDASEEDSS</sequence>
<feature type="compositionally biased region" description="Polar residues" evidence="1">
    <location>
        <begin position="1"/>
        <end position="18"/>
    </location>
</feature>
<dbReference type="EMBL" id="NIRI02000005">
    <property type="protein sequence ID" value="KAG5455174.1"/>
    <property type="molecule type" value="Genomic_DNA"/>
</dbReference>
<protein>
    <submittedName>
        <fullName evidence="2">Uncharacterized protein</fullName>
    </submittedName>
</protein>
<reference evidence="2 3" key="2">
    <citation type="journal article" date="2021" name="Genomics">
        <title>High-quality reference genome for Clonorchis sinensis.</title>
        <authorList>
            <person name="Young N.D."/>
            <person name="Stroehlein A.J."/>
            <person name="Kinkar L."/>
            <person name="Wang T."/>
            <person name="Sohn W.M."/>
            <person name="Chang B.C.H."/>
            <person name="Kaur P."/>
            <person name="Weisz D."/>
            <person name="Dudchenko O."/>
            <person name="Aiden E.L."/>
            <person name="Korhonen P.K."/>
            <person name="Gasser R.B."/>
        </authorList>
    </citation>
    <scope>NUCLEOTIDE SEQUENCE [LARGE SCALE GENOMIC DNA]</scope>
    <source>
        <strain evidence="2">Cs-k2</strain>
    </source>
</reference>
<evidence type="ECO:0000313" key="2">
    <source>
        <dbReference type="EMBL" id="KAG5455174.1"/>
    </source>
</evidence>
<name>A0A3R7FJV1_CLOSI</name>
<dbReference type="InParanoid" id="A0A3R7FJV1"/>
<organism evidence="2 3">
    <name type="scientific">Clonorchis sinensis</name>
    <name type="common">Chinese liver fluke</name>
    <dbReference type="NCBI Taxonomy" id="79923"/>
    <lineage>
        <taxon>Eukaryota</taxon>
        <taxon>Metazoa</taxon>
        <taxon>Spiralia</taxon>
        <taxon>Lophotrochozoa</taxon>
        <taxon>Platyhelminthes</taxon>
        <taxon>Trematoda</taxon>
        <taxon>Digenea</taxon>
        <taxon>Opisthorchiida</taxon>
        <taxon>Opisthorchiata</taxon>
        <taxon>Opisthorchiidae</taxon>
        <taxon>Clonorchis</taxon>
    </lineage>
</organism>
<evidence type="ECO:0000256" key="1">
    <source>
        <dbReference type="SAM" id="MobiDB-lite"/>
    </source>
</evidence>
<evidence type="ECO:0000313" key="3">
    <source>
        <dbReference type="Proteomes" id="UP000286415"/>
    </source>
</evidence>
<dbReference type="Proteomes" id="UP000286415">
    <property type="component" value="Unassembled WGS sequence"/>
</dbReference>